<reference evidence="2 3" key="1">
    <citation type="submission" date="2013-06" db="EMBL/GenBank/DDBJ databases">
        <authorList>
            <person name="Weinstock G."/>
            <person name="Sodergren E."/>
            <person name="Lobos E.A."/>
            <person name="Fulton L."/>
            <person name="Fulton R."/>
            <person name="Courtney L."/>
            <person name="Fronick C."/>
            <person name="O'Laughlin M."/>
            <person name="Godfrey J."/>
            <person name="Wilson R.M."/>
            <person name="Miner T."/>
            <person name="Farmer C."/>
            <person name="Delehaunty K."/>
            <person name="Cordes M."/>
            <person name="Minx P."/>
            <person name="Tomlinson C."/>
            <person name="Chen J."/>
            <person name="Wollam A."/>
            <person name="Pepin K.H."/>
            <person name="Bhonagiri V."/>
            <person name="Zhang X."/>
            <person name="Warren W."/>
            <person name="Mitreva M."/>
            <person name="Mardis E.R."/>
            <person name="Wilson R.K."/>
        </authorList>
    </citation>
    <scope>NUCLEOTIDE SEQUENCE [LARGE SCALE GENOMIC DNA]</scope>
    <source>
        <strain evidence="2 3">F0510</strain>
    </source>
</reference>
<comment type="caution">
    <text evidence="2">The sequence shown here is derived from an EMBL/GenBank/DDBJ whole genome shotgun (WGS) entry which is preliminary data.</text>
</comment>
<dbReference type="AlphaFoldDB" id="U1RPH9"/>
<evidence type="ECO:0000256" key="1">
    <source>
        <dbReference type="SAM" id="MobiDB-lite"/>
    </source>
</evidence>
<evidence type="ECO:0000313" key="2">
    <source>
        <dbReference type="EMBL" id="ERH20342.1"/>
    </source>
</evidence>
<protein>
    <submittedName>
        <fullName evidence="2">Uncharacterized protein</fullName>
    </submittedName>
</protein>
<sequence>MACPVMGALLVVKGLKLRMKVPVSSRGIVSRRGPSAFLEQPEAARRTARAPVAPPVRT</sequence>
<feature type="region of interest" description="Disordered" evidence="1">
    <location>
        <begin position="37"/>
        <end position="58"/>
    </location>
</feature>
<organism evidence="2 3">
    <name type="scientific">Actinomyces johnsonii F0510</name>
    <dbReference type="NCBI Taxonomy" id="1227262"/>
    <lineage>
        <taxon>Bacteria</taxon>
        <taxon>Bacillati</taxon>
        <taxon>Actinomycetota</taxon>
        <taxon>Actinomycetes</taxon>
        <taxon>Actinomycetales</taxon>
        <taxon>Actinomycetaceae</taxon>
        <taxon>Actinomyces</taxon>
    </lineage>
</organism>
<gene>
    <name evidence="2" type="ORF">HMPREF1549_01269</name>
</gene>
<name>U1RPH9_9ACTO</name>
<accession>U1RPH9</accession>
<proteinExistence type="predicted"/>
<dbReference type="EMBL" id="AWSD01000121">
    <property type="protein sequence ID" value="ERH20342.1"/>
    <property type="molecule type" value="Genomic_DNA"/>
</dbReference>
<dbReference type="HOGENOM" id="CLU_2968938_0_0_11"/>
<evidence type="ECO:0000313" key="3">
    <source>
        <dbReference type="Proteomes" id="UP000016498"/>
    </source>
</evidence>
<dbReference type="Proteomes" id="UP000016498">
    <property type="component" value="Unassembled WGS sequence"/>
</dbReference>